<evidence type="ECO:0000313" key="3">
    <source>
        <dbReference type="Proteomes" id="UP000823631"/>
    </source>
</evidence>
<reference evidence="2" key="1">
    <citation type="submission" date="2020-10" db="EMBL/GenBank/DDBJ databases">
        <authorList>
            <person name="Gilroy R."/>
        </authorList>
    </citation>
    <scope>NUCLEOTIDE SEQUENCE</scope>
    <source>
        <strain evidence="2">17213</strain>
    </source>
</reference>
<dbReference type="AlphaFoldDB" id="A0A9D9DCB0"/>
<feature type="transmembrane region" description="Helical" evidence="1">
    <location>
        <begin position="449"/>
        <end position="464"/>
    </location>
</feature>
<evidence type="ECO:0000256" key="1">
    <source>
        <dbReference type="SAM" id="Phobius"/>
    </source>
</evidence>
<feature type="transmembrane region" description="Helical" evidence="1">
    <location>
        <begin position="602"/>
        <end position="620"/>
    </location>
</feature>
<keyword evidence="1" id="KW-0472">Membrane</keyword>
<proteinExistence type="predicted"/>
<gene>
    <name evidence="2" type="ORF">IAB19_05420</name>
</gene>
<organism evidence="2 3">
    <name type="scientific">Candidatus Avisuccinivibrio stercorigallinarum</name>
    <dbReference type="NCBI Taxonomy" id="2840704"/>
    <lineage>
        <taxon>Bacteria</taxon>
        <taxon>Pseudomonadati</taxon>
        <taxon>Pseudomonadota</taxon>
        <taxon>Gammaproteobacteria</taxon>
        <taxon>Aeromonadales</taxon>
        <taxon>Succinivibrionaceae</taxon>
        <taxon>Succinivibrionaceae incertae sedis</taxon>
        <taxon>Candidatus Avisuccinivibrio</taxon>
    </lineage>
</organism>
<sequence length="731" mass="83764">MDNFNMEALAAESHKESVLNKFKRAPVFVKVILLAVLALLIEIFVFNSYYFTFDRADNPKYQISLPFNASVGKPAVFLSKDNNQLVVNDLNLHISNVSISTKGANAVTTGKIFICDQNALYQFKEVNNIEVNPGGEFNDVISRIDSRGNAVKLAISFDLPYQGQSVIIDKLIINDDPSFDFNAVRAISVFLLAVVVFLIVKFKLYNQNLDFSKKSHKISQWIVIVFSFCVSLYILTVTNPNYTNPIYYTYYANAGSFPIGNHEHSWLLTPPKTQEDVKNSDPYVQLLDAFNKGQLYIDYPVDPRLEQLNNMFDYSERMAKGVYGLYDKVYYNGHYYLYFGVAPLVIYYPIYWITGKVPSLPLSTGIATLFCIFTMFAAFKVIVDFFKPRANLLIFLAAELACIGAGLVYYHHGYLYFYDLPYLFAFAFSSLFIVSVFKQFIEGSKTKRRLYLLLGGICVVMVALSRPPFIFMLLCIAIPVFYVLLKRRLREGQLSNLLLDSLFIIIPVILGAIFAMWYNYARFDSPISFGILNMVGIYDLHYNVFSISFREICSFIFIYLFEPFNLTKDFPFISLARPDYQDFGHEVYVDTTMGIFQMPYELLILFGVFLFVKGFNSQISQEILKIEKIIFAALLVVSVIVAYNECIYSAFTMRYVFESVFVLNFMVFLLTLQCVRCNNDMASVTVYAIVLTMLLYSFIIGLLFTFQSGFIKDLNPDAYLAMREIFSPFNP</sequence>
<feature type="transmembrane region" description="Helical" evidence="1">
    <location>
        <begin position="27"/>
        <end position="51"/>
    </location>
</feature>
<feature type="transmembrane region" description="Helical" evidence="1">
    <location>
        <begin position="626"/>
        <end position="643"/>
    </location>
</feature>
<feature type="transmembrane region" description="Helical" evidence="1">
    <location>
        <begin position="655"/>
        <end position="672"/>
    </location>
</feature>
<evidence type="ECO:0000313" key="2">
    <source>
        <dbReference type="EMBL" id="MBO8415799.1"/>
    </source>
</evidence>
<feature type="transmembrane region" description="Helical" evidence="1">
    <location>
        <begin position="186"/>
        <end position="206"/>
    </location>
</feature>
<accession>A0A9D9DCB0</accession>
<feature type="transmembrane region" description="Helical" evidence="1">
    <location>
        <begin position="416"/>
        <end position="437"/>
    </location>
</feature>
<feature type="transmembrane region" description="Helical" evidence="1">
    <location>
        <begin position="497"/>
        <end position="520"/>
    </location>
</feature>
<feature type="transmembrane region" description="Helical" evidence="1">
    <location>
        <begin position="360"/>
        <end position="383"/>
    </location>
</feature>
<feature type="transmembrane region" description="Helical" evidence="1">
    <location>
        <begin position="390"/>
        <end position="410"/>
    </location>
</feature>
<feature type="transmembrane region" description="Helical" evidence="1">
    <location>
        <begin position="335"/>
        <end position="354"/>
    </location>
</feature>
<feature type="transmembrane region" description="Helical" evidence="1">
    <location>
        <begin position="684"/>
        <end position="706"/>
    </location>
</feature>
<name>A0A9D9DCB0_9GAMM</name>
<reference evidence="2" key="2">
    <citation type="journal article" date="2021" name="PeerJ">
        <title>Extensive microbial diversity within the chicken gut microbiome revealed by metagenomics and culture.</title>
        <authorList>
            <person name="Gilroy R."/>
            <person name="Ravi A."/>
            <person name="Getino M."/>
            <person name="Pursley I."/>
            <person name="Horton D.L."/>
            <person name="Alikhan N.F."/>
            <person name="Baker D."/>
            <person name="Gharbi K."/>
            <person name="Hall N."/>
            <person name="Watson M."/>
            <person name="Adriaenssens E.M."/>
            <person name="Foster-Nyarko E."/>
            <person name="Jarju S."/>
            <person name="Secka A."/>
            <person name="Antonio M."/>
            <person name="Oren A."/>
            <person name="Chaudhuri R.R."/>
            <person name="La Ragione R."/>
            <person name="Hildebrand F."/>
            <person name="Pallen M.J."/>
        </authorList>
    </citation>
    <scope>NUCLEOTIDE SEQUENCE</scope>
    <source>
        <strain evidence="2">17213</strain>
    </source>
</reference>
<comment type="caution">
    <text evidence="2">The sequence shown here is derived from an EMBL/GenBank/DDBJ whole genome shotgun (WGS) entry which is preliminary data.</text>
</comment>
<feature type="transmembrane region" description="Helical" evidence="1">
    <location>
        <begin position="218"/>
        <end position="237"/>
    </location>
</feature>
<keyword evidence="1" id="KW-1133">Transmembrane helix</keyword>
<keyword evidence="1" id="KW-0812">Transmembrane</keyword>
<dbReference type="EMBL" id="JADINH010000113">
    <property type="protein sequence ID" value="MBO8415799.1"/>
    <property type="molecule type" value="Genomic_DNA"/>
</dbReference>
<protein>
    <submittedName>
        <fullName evidence="2">Uncharacterized protein</fullName>
    </submittedName>
</protein>
<dbReference type="Proteomes" id="UP000823631">
    <property type="component" value="Unassembled WGS sequence"/>
</dbReference>
<feature type="transmembrane region" description="Helical" evidence="1">
    <location>
        <begin position="470"/>
        <end position="485"/>
    </location>
</feature>